<dbReference type="EMBL" id="JACIJF010000026">
    <property type="protein sequence ID" value="MBB5712819.1"/>
    <property type="molecule type" value="Genomic_DNA"/>
</dbReference>
<reference evidence="2 3" key="1">
    <citation type="submission" date="2020-08" db="EMBL/GenBank/DDBJ databases">
        <title>Genomic Encyclopedia of Type Strains, Phase IV (KMG-IV): sequencing the most valuable type-strain genomes for metagenomic binning, comparative biology and taxonomic classification.</title>
        <authorList>
            <person name="Goeker M."/>
        </authorList>
    </citation>
    <scope>NUCLEOTIDE SEQUENCE [LARGE SCALE GENOMIC DNA]</scope>
    <source>
        <strain evidence="2 3">DSM 26736</strain>
    </source>
</reference>
<protein>
    <submittedName>
        <fullName evidence="2">Uncharacterized protein</fullName>
    </submittedName>
</protein>
<dbReference type="AlphaFoldDB" id="A0A840YSZ3"/>
<keyword evidence="1" id="KW-0732">Signal</keyword>
<proteinExistence type="predicted"/>
<gene>
    <name evidence="2" type="ORF">FHT02_004080</name>
</gene>
<dbReference type="Proteomes" id="UP000527143">
    <property type="component" value="Unassembled WGS sequence"/>
</dbReference>
<feature type="signal peptide" evidence="1">
    <location>
        <begin position="1"/>
        <end position="18"/>
    </location>
</feature>
<evidence type="ECO:0000313" key="2">
    <source>
        <dbReference type="EMBL" id="MBB5712819.1"/>
    </source>
</evidence>
<name>A0A840YSZ3_9SPHN</name>
<comment type="caution">
    <text evidence="2">The sequence shown here is derived from an EMBL/GenBank/DDBJ whole genome shotgun (WGS) entry which is preliminary data.</text>
</comment>
<dbReference type="RefSeq" id="WP_184091630.1">
    <property type="nucleotide sequence ID" value="NZ_JACIJF010000026.1"/>
</dbReference>
<keyword evidence="3" id="KW-1185">Reference proteome</keyword>
<evidence type="ECO:0000256" key="1">
    <source>
        <dbReference type="SAM" id="SignalP"/>
    </source>
</evidence>
<sequence length="119" mass="13252">MYFLMMIPAIFGSVPAQATKAFNVAGQKLEGKDKTVCTIRGTWSDGEPFMYVAWDKCSEMRVERGETKQVQETIEQVHGTEQTFVVPAGADRLLVSNDYSRVLVFRAASGEPEEILISD</sequence>
<evidence type="ECO:0000313" key="3">
    <source>
        <dbReference type="Proteomes" id="UP000527143"/>
    </source>
</evidence>
<organism evidence="2 3">
    <name type="scientific">Sphingomonas xinjiangensis</name>
    <dbReference type="NCBI Taxonomy" id="643568"/>
    <lineage>
        <taxon>Bacteria</taxon>
        <taxon>Pseudomonadati</taxon>
        <taxon>Pseudomonadota</taxon>
        <taxon>Alphaproteobacteria</taxon>
        <taxon>Sphingomonadales</taxon>
        <taxon>Sphingomonadaceae</taxon>
        <taxon>Sphingomonas</taxon>
    </lineage>
</organism>
<feature type="chain" id="PRO_5032996462" evidence="1">
    <location>
        <begin position="19"/>
        <end position="119"/>
    </location>
</feature>
<accession>A0A840YSZ3</accession>